<dbReference type="Pfam" id="PF00172">
    <property type="entry name" value="Zn_clus"/>
    <property type="match status" value="1"/>
</dbReference>
<feature type="compositionally biased region" description="Low complexity" evidence="7">
    <location>
        <begin position="900"/>
        <end position="911"/>
    </location>
</feature>
<evidence type="ECO:0000313" key="9">
    <source>
        <dbReference type="EMBL" id="KAL3231753.1"/>
    </source>
</evidence>
<comment type="caution">
    <text evidence="9">The sequence shown here is derived from an EMBL/GenBank/DDBJ whole genome shotgun (WGS) entry which is preliminary data.</text>
</comment>
<keyword evidence="2" id="KW-0862">Zinc</keyword>
<dbReference type="InterPro" id="IPR050675">
    <property type="entry name" value="OAF3"/>
</dbReference>
<evidence type="ECO:0000259" key="8">
    <source>
        <dbReference type="PROSITE" id="PS50048"/>
    </source>
</evidence>
<dbReference type="PANTHER" id="PTHR31069">
    <property type="entry name" value="OLEATE-ACTIVATED TRANSCRIPTION FACTOR 1-RELATED"/>
    <property type="match status" value="1"/>
</dbReference>
<evidence type="ECO:0000256" key="7">
    <source>
        <dbReference type="SAM" id="MobiDB-lite"/>
    </source>
</evidence>
<sequence>MSLMESEVYDHSKKRNRLSFVCQGCRRAKTKCDKEKPACTRCVKQGLKCVYDLAKQKPPKNPNKDALITRLEKELSYWKKKTLKLSKKQPKSSTHMVSPSAFALDPNLAYLKSACKDIEIDIFRTHPRLIISKVIKREINPLSENYMVIQDKFLTTAFASVFINSLGGGLLSALASDMSISQTSNNVKKNISSIKQTFLDQCQNELQQKRINLFIDKLVPNIDSAKPPEYSAMMGADFLSPSDKSFVEDYCPVGVPYSELFQSLVISIKDLLPPYDIIMAYKKWFFDNVYYTTPYFDRSVFESNLSKVLFKDEENGGEAKLVFGNSNLRSKLETLCLLLLALKLAYTSIILTEDDVEKYNPSLTQEIVTKFPISNDVAHVVQKCLCSENWCSCPNENIISCLLLLWAFFIFSPDEGDFFFEQPTMVLANVAFMLAVSIGLHKDPNDYEVLETGSFGDKRVRNQRRLLWIALVCVLTFEANTKGSLIESHPVLLDLFIDLRDPSSVFELLDRVKKDYDPQDEYSVEIVHLIENFYRRTQMAYALYDLNSLMLAPEGKFTMSNFEQLTAKLHLMSKEYLDLITTYTPKHGPSGDKSKLPIFYTKNSCDIFTGIMLQLMNLRASAAICLHFEERLCLDEEVRPHYSYFFTKTCLDTVALVNTIQRYFDGTFDPIISRASDFIVKKAIQVAIPTVFFSLLTIIMRFELSGSILFNEYQTSHAQRSFVTTEMNEINAKIQLLNVMKKTYEDMLKNIYWISSSYLRFEYFTVFKMLTLFDVILDRIQKNQLWMGILKMAHLDVVDAKIAKVLEMTLRVRIDENNTIVEDMQERCHLPSYGLDHYNTLCHAIMGLQNQLNASNILNVVPETKKAKKKFKKGKVEKSDEVYIKSEVKSPTISTSTVHNTNPIPNSNTSTQMPPNITANNTAPSINFSIPPQNNDLETLSAAAFFNNNINTIGNDPNFKQVNNDIKIINENLQNNPFERIPSIINSPINEMRLDPTINFGQQCLDQQFRPIAESSAELAIKIEPTTQIKNTTNLHPTNNIVNNNAKTTIGAFEPNQTSNANTNDIANFPGISGSLGIIDFDFMLGSEF</sequence>
<gene>
    <name evidence="9" type="ORF">RNJ44_00288</name>
</gene>
<reference evidence="9 10" key="1">
    <citation type="submission" date="2024-05" db="EMBL/GenBank/DDBJ databases">
        <title>Long read based assembly of the Candida bracarensis genome reveals expanded adhesin content.</title>
        <authorList>
            <person name="Marcet-Houben M."/>
            <person name="Ksiezopolska E."/>
            <person name="Gabaldon T."/>
        </authorList>
    </citation>
    <scope>NUCLEOTIDE SEQUENCE [LARGE SCALE GENOMIC DNA]</scope>
    <source>
        <strain evidence="9 10">CBM6</strain>
    </source>
</reference>
<organism evidence="9 10">
    <name type="scientific">Nakaseomyces bracarensis</name>
    <dbReference type="NCBI Taxonomy" id="273131"/>
    <lineage>
        <taxon>Eukaryota</taxon>
        <taxon>Fungi</taxon>
        <taxon>Dikarya</taxon>
        <taxon>Ascomycota</taxon>
        <taxon>Saccharomycotina</taxon>
        <taxon>Saccharomycetes</taxon>
        <taxon>Saccharomycetales</taxon>
        <taxon>Saccharomycetaceae</taxon>
        <taxon>Nakaseomyces</taxon>
    </lineage>
</organism>
<evidence type="ECO:0000256" key="4">
    <source>
        <dbReference type="ARBA" id="ARBA00023125"/>
    </source>
</evidence>
<dbReference type="CDD" id="cd12148">
    <property type="entry name" value="fungal_TF_MHR"/>
    <property type="match status" value="1"/>
</dbReference>
<keyword evidence="4" id="KW-0238">DNA-binding</keyword>
<feature type="domain" description="Zn(2)-C6 fungal-type" evidence="8">
    <location>
        <begin position="21"/>
        <end position="51"/>
    </location>
</feature>
<keyword evidence="10" id="KW-1185">Reference proteome</keyword>
<dbReference type="PANTHER" id="PTHR31069:SF29">
    <property type="entry name" value="OLEATE-ACTIVATED TRANSCRIPTION FACTOR 1-RELATED"/>
    <property type="match status" value="1"/>
</dbReference>
<dbReference type="PRINTS" id="PR00755">
    <property type="entry name" value="AFLATOXINBRP"/>
</dbReference>
<dbReference type="PROSITE" id="PS00463">
    <property type="entry name" value="ZN2_CY6_FUNGAL_1"/>
    <property type="match status" value="1"/>
</dbReference>
<dbReference type="InterPro" id="IPR001138">
    <property type="entry name" value="Zn2Cys6_DnaBD"/>
</dbReference>
<dbReference type="Proteomes" id="UP001623330">
    <property type="component" value="Unassembled WGS sequence"/>
</dbReference>
<dbReference type="SMART" id="SM00066">
    <property type="entry name" value="GAL4"/>
    <property type="match status" value="1"/>
</dbReference>
<dbReference type="SUPFAM" id="SSF57701">
    <property type="entry name" value="Zn2/Cys6 DNA-binding domain"/>
    <property type="match status" value="1"/>
</dbReference>
<keyword evidence="3" id="KW-0805">Transcription regulation</keyword>
<evidence type="ECO:0000256" key="2">
    <source>
        <dbReference type="ARBA" id="ARBA00022833"/>
    </source>
</evidence>
<evidence type="ECO:0000256" key="5">
    <source>
        <dbReference type="ARBA" id="ARBA00023163"/>
    </source>
</evidence>
<keyword evidence="6" id="KW-0539">Nucleus</keyword>
<dbReference type="PROSITE" id="PS50048">
    <property type="entry name" value="ZN2_CY6_FUNGAL_2"/>
    <property type="match status" value="1"/>
</dbReference>
<feature type="region of interest" description="Disordered" evidence="7">
    <location>
        <begin position="893"/>
        <end position="915"/>
    </location>
</feature>
<evidence type="ECO:0000256" key="1">
    <source>
        <dbReference type="ARBA" id="ARBA00022723"/>
    </source>
</evidence>
<evidence type="ECO:0000313" key="10">
    <source>
        <dbReference type="Proteomes" id="UP001623330"/>
    </source>
</evidence>
<dbReference type="InterPro" id="IPR036864">
    <property type="entry name" value="Zn2-C6_fun-type_DNA-bd_sf"/>
</dbReference>
<evidence type="ECO:0000256" key="3">
    <source>
        <dbReference type="ARBA" id="ARBA00023015"/>
    </source>
</evidence>
<dbReference type="EMBL" id="JBEVYD010000006">
    <property type="protein sequence ID" value="KAL3231753.1"/>
    <property type="molecule type" value="Genomic_DNA"/>
</dbReference>
<dbReference type="Gene3D" id="4.10.240.10">
    <property type="entry name" value="Zn(2)-C6 fungal-type DNA-binding domain"/>
    <property type="match status" value="1"/>
</dbReference>
<keyword evidence="1" id="KW-0479">Metal-binding</keyword>
<dbReference type="CDD" id="cd00067">
    <property type="entry name" value="GAL4"/>
    <property type="match status" value="1"/>
</dbReference>
<evidence type="ECO:0000256" key="6">
    <source>
        <dbReference type="ARBA" id="ARBA00023242"/>
    </source>
</evidence>
<keyword evidence="5" id="KW-0804">Transcription</keyword>
<name>A0ABR4NTF9_9SACH</name>
<proteinExistence type="predicted"/>
<accession>A0ABR4NTF9</accession>
<protein>
    <submittedName>
        <fullName evidence="9">Oleate-activated transcription factor 1</fullName>
    </submittedName>
</protein>